<evidence type="ECO:0000313" key="1">
    <source>
        <dbReference type="EMBL" id="MBI5168686.1"/>
    </source>
</evidence>
<gene>
    <name evidence="1" type="ORF">HZA61_04275</name>
</gene>
<organism evidence="1 2">
    <name type="scientific">Eiseniibacteriota bacterium</name>
    <dbReference type="NCBI Taxonomy" id="2212470"/>
    <lineage>
        <taxon>Bacteria</taxon>
        <taxon>Candidatus Eiseniibacteriota</taxon>
    </lineage>
</organism>
<accession>A0A933W875</accession>
<dbReference type="AlphaFoldDB" id="A0A933W875"/>
<dbReference type="NCBIfam" id="NF033709">
    <property type="entry name" value="PorV_fam"/>
    <property type="match status" value="1"/>
</dbReference>
<proteinExistence type="predicted"/>
<name>A0A933W875_UNCEI</name>
<dbReference type="Gene3D" id="2.40.160.60">
    <property type="entry name" value="Outer membrane protein transport protein (OMPP1/FadL/TodX)"/>
    <property type="match status" value="1"/>
</dbReference>
<dbReference type="SUPFAM" id="SSF56935">
    <property type="entry name" value="Porins"/>
    <property type="match status" value="1"/>
</dbReference>
<dbReference type="Proteomes" id="UP000696931">
    <property type="component" value="Unassembled WGS sequence"/>
</dbReference>
<sequence length="341" mass="36315">MHSILRGIGSTAAALVLLGWAESGSAQSNTGTTFGAFSMIEPSARVAAMGNAGVALFEGLTAAYYNPAAIGGIRNAQVVFSHNAWIADIRHDYVATAIPLGGWGTAFASATSLNSGDIPVRTVEQPLGTGELFQVSDVAISLGYGRQISQRFSAGLQVNYLQETIWHTSASAMTLSIGTLYRVSENGLRIGSSLTNFGTRASFDGRDLRFTYDNIPGQNGDNSSLPGIRYTDAFSVPVLFRVGLGMPYKVGHDGRLLLEADAFHPNDNSESMSLGAEYAMREVVAVRAGWQGLFLEDSEVGLTLGAGVNGRFEGYRYRCDYGWADQGRLGSTHRVTVGIGF</sequence>
<reference evidence="1" key="1">
    <citation type="submission" date="2020-07" db="EMBL/GenBank/DDBJ databases">
        <title>Huge and variable diversity of episymbiotic CPR bacteria and DPANN archaea in groundwater ecosystems.</title>
        <authorList>
            <person name="He C.Y."/>
            <person name="Keren R."/>
            <person name="Whittaker M."/>
            <person name="Farag I.F."/>
            <person name="Doudna J."/>
            <person name="Cate J.H.D."/>
            <person name="Banfield J.F."/>
        </authorList>
    </citation>
    <scope>NUCLEOTIDE SEQUENCE</scope>
    <source>
        <strain evidence="1">NC_groundwater_1813_Pr3_B-0.1um_71_17</strain>
    </source>
</reference>
<dbReference type="EMBL" id="JACRIW010000032">
    <property type="protein sequence ID" value="MBI5168686.1"/>
    <property type="molecule type" value="Genomic_DNA"/>
</dbReference>
<protein>
    <submittedName>
        <fullName evidence="1">PorV/PorQ family protein</fullName>
    </submittedName>
</protein>
<comment type="caution">
    <text evidence="1">The sequence shown here is derived from an EMBL/GenBank/DDBJ whole genome shotgun (WGS) entry which is preliminary data.</text>
</comment>
<evidence type="ECO:0000313" key="2">
    <source>
        <dbReference type="Proteomes" id="UP000696931"/>
    </source>
</evidence>